<name>A0A8J5LN51_ZINOF</name>
<feature type="transmembrane region" description="Helical" evidence="2">
    <location>
        <begin position="395"/>
        <end position="415"/>
    </location>
</feature>
<accession>A0A8J5LN51</accession>
<feature type="region of interest" description="Disordered" evidence="1">
    <location>
        <begin position="1"/>
        <end position="56"/>
    </location>
</feature>
<evidence type="ECO:0000313" key="3">
    <source>
        <dbReference type="EMBL" id="KAG6526277.1"/>
    </source>
</evidence>
<evidence type="ECO:0000313" key="4">
    <source>
        <dbReference type="Proteomes" id="UP000734854"/>
    </source>
</evidence>
<protein>
    <recommendedName>
        <fullName evidence="5">G domain-containing protein</fullName>
    </recommendedName>
</protein>
<keyword evidence="2" id="KW-1133">Transmembrane helix</keyword>
<reference evidence="3 4" key="1">
    <citation type="submission" date="2020-08" db="EMBL/GenBank/DDBJ databases">
        <title>Plant Genome Project.</title>
        <authorList>
            <person name="Zhang R.-G."/>
        </authorList>
    </citation>
    <scope>NUCLEOTIDE SEQUENCE [LARGE SCALE GENOMIC DNA]</scope>
    <source>
        <tissue evidence="3">Rhizome</tissue>
    </source>
</reference>
<dbReference type="Proteomes" id="UP000734854">
    <property type="component" value="Unassembled WGS sequence"/>
</dbReference>
<evidence type="ECO:0008006" key="5">
    <source>
        <dbReference type="Google" id="ProtNLM"/>
    </source>
</evidence>
<evidence type="ECO:0000256" key="1">
    <source>
        <dbReference type="SAM" id="MobiDB-lite"/>
    </source>
</evidence>
<sequence length="418" mass="46988">MGGGRQSSDHLPAELADDGVTSSQSSSDRHPDDSPLSYSPEITVAATDSATEEEVCYNPPRRKTYNELLESYSNPPARKATLRETKDLILRHKPGDWIEEVGGTTVGDYEVSDCTTLLLIGPRGSGKSTLINRITMVFEDDQSTPHRAQVSHNLSATLGTCFLQEYMIPRKSKSLCIYDTRSLSSKPSDNVELLQCWMTRGVSHGEMVIRQSDDIMTRNTIKSMVRQGVFSPCKKRVVNFVILVVNGVSILESIHAKDNGYVDILLETFKYPFLSFKVAEVRSAMRSFWPRSSSYRVQLIKDNKPALVITHGDELSISQRACVRMYLGELLGIPPVQQIFDIADMKDEDTELAIVDMLRYCIEHADRNLPFNQNYLLQGQRICHSMMEMLQGYDTILEVVVITLCIILLLLRGIVNLI</sequence>
<dbReference type="SUPFAM" id="SSF52540">
    <property type="entry name" value="P-loop containing nucleoside triphosphate hydrolases"/>
    <property type="match status" value="1"/>
</dbReference>
<organism evidence="3 4">
    <name type="scientific">Zingiber officinale</name>
    <name type="common">Ginger</name>
    <name type="synonym">Amomum zingiber</name>
    <dbReference type="NCBI Taxonomy" id="94328"/>
    <lineage>
        <taxon>Eukaryota</taxon>
        <taxon>Viridiplantae</taxon>
        <taxon>Streptophyta</taxon>
        <taxon>Embryophyta</taxon>
        <taxon>Tracheophyta</taxon>
        <taxon>Spermatophyta</taxon>
        <taxon>Magnoliopsida</taxon>
        <taxon>Liliopsida</taxon>
        <taxon>Zingiberales</taxon>
        <taxon>Zingiberaceae</taxon>
        <taxon>Zingiber</taxon>
    </lineage>
</organism>
<dbReference type="EMBL" id="JACMSC010000004">
    <property type="protein sequence ID" value="KAG6526277.1"/>
    <property type="molecule type" value="Genomic_DNA"/>
</dbReference>
<comment type="caution">
    <text evidence="3">The sequence shown here is derived from an EMBL/GenBank/DDBJ whole genome shotgun (WGS) entry which is preliminary data.</text>
</comment>
<dbReference type="InterPro" id="IPR027417">
    <property type="entry name" value="P-loop_NTPase"/>
</dbReference>
<keyword evidence="2" id="KW-0472">Membrane</keyword>
<dbReference type="AlphaFoldDB" id="A0A8J5LN51"/>
<dbReference type="PANTHER" id="PTHR14241">
    <property type="entry name" value="INTERFERON-INDUCED PROTEIN 44"/>
    <property type="match status" value="1"/>
</dbReference>
<gene>
    <name evidence="3" type="ORF">ZIOFF_016259</name>
</gene>
<keyword evidence="2" id="KW-0812">Transmembrane</keyword>
<dbReference type="Gene3D" id="3.40.50.300">
    <property type="entry name" value="P-loop containing nucleotide triphosphate hydrolases"/>
    <property type="match status" value="1"/>
</dbReference>
<dbReference type="PANTHER" id="PTHR14241:SF32">
    <property type="entry name" value="VWFA DOMAIN-CONTAINING PROTEIN-RELATED"/>
    <property type="match status" value="1"/>
</dbReference>
<keyword evidence="4" id="KW-1185">Reference proteome</keyword>
<proteinExistence type="predicted"/>
<evidence type="ECO:0000256" key="2">
    <source>
        <dbReference type="SAM" id="Phobius"/>
    </source>
</evidence>